<accession>A0A6J4NB61</accession>
<dbReference type="InterPro" id="IPR036388">
    <property type="entry name" value="WH-like_DNA-bd_sf"/>
</dbReference>
<dbReference type="InterPro" id="IPR036390">
    <property type="entry name" value="WH_DNA-bd_sf"/>
</dbReference>
<organism evidence="2">
    <name type="scientific">uncultured Rubrobacteraceae bacterium</name>
    <dbReference type="NCBI Taxonomy" id="349277"/>
    <lineage>
        <taxon>Bacteria</taxon>
        <taxon>Bacillati</taxon>
        <taxon>Actinomycetota</taxon>
        <taxon>Rubrobacteria</taxon>
        <taxon>Rubrobacterales</taxon>
        <taxon>Rubrobacteraceae</taxon>
        <taxon>environmental samples</taxon>
    </lineage>
</organism>
<protein>
    <submittedName>
        <fullName evidence="2">Transcriptional regulator, MarR family</fullName>
    </submittedName>
</protein>
<dbReference type="EMBL" id="CADCUT010000002">
    <property type="protein sequence ID" value="CAA9382911.1"/>
    <property type="molecule type" value="Genomic_DNA"/>
</dbReference>
<dbReference type="PANTHER" id="PTHR33164">
    <property type="entry name" value="TRANSCRIPTIONAL REGULATOR, MARR FAMILY"/>
    <property type="match status" value="1"/>
</dbReference>
<dbReference type="InterPro" id="IPR000835">
    <property type="entry name" value="HTH_MarR-typ"/>
</dbReference>
<feature type="domain" description="HTH marR-type" evidence="1">
    <location>
        <begin position="15"/>
        <end position="147"/>
    </location>
</feature>
<dbReference type="PANTHER" id="PTHR33164:SF43">
    <property type="entry name" value="HTH-TYPE TRANSCRIPTIONAL REPRESSOR YETL"/>
    <property type="match status" value="1"/>
</dbReference>
<dbReference type="InterPro" id="IPR039422">
    <property type="entry name" value="MarR/SlyA-like"/>
</dbReference>
<dbReference type="Gene3D" id="1.10.10.10">
    <property type="entry name" value="Winged helix-like DNA-binding domain superfamily/Winged helix DNA-binding domain"/>
    <property type="match status" value="1"/>
</dbReference>
<dbReference type="GO" id="GO:0003700">
    <property type="term" value="F:DNA-binding transcription factor activity"/>
    <property type="evidence" value="ECO:0007669"/>
    <property type="project" value="InterPro"/>
</dbReference>
<proteinExistence type="predicted"/>
<dbReference type="AlphaFoldDB" id="A0A6J4NB61"/>
<reference evidence="2" key="1">
    <citation type="submission" date="2020-02" db="EMBL/GenBank/DDBJ databases">
        <authorList>
            <person name="Meier V. D."/>
        </authorList>
    </citation>
    <scope>NUCLEOTIDE SEQUENCE</scope>
    <source>
        <strain evidence="2">AVDCRST_MAG03</strain>
    </source>
</reference>
<dbReference type="Pfam" id="PF12802">
    <property type="entry name" value="MarR_2"/>
    <property type="match status" value="1"/>
</dbReference>
<dbReference type="GO" id="GO:0006950">
    <property type="term" value="P:response to stress"/>
    <property type="evidence" value="ECO:0007669"/>
    <property type="project" value="TreeGrafter"/>
</dbReference>
<sequence length="155" mass="17057">MESSSEIARESGRLEGSVGYELKKVQHDLRLNMDGELKELGVTTPQYAALSVLAEEPGLSNAGLTRRSFVTPQTMNQILVRLEAAGLVERRAHPEHGRVLQAYLTEEGERLRRECAELVDAVEERMLSGLSGGERSNLLALLRRCSAALRPEDSG</sequence>
<evidence type="ECO:0000259" key="1">
    <source>
        <dbReference type="PROSITE" id="PS50995"/>
    </source>
</evidence>
<dbReference type="SUPFAM" id="SSF46785">
    <property type="entry name" value="Winged helix' DNA-binding domain"/>
    <property type="match status" value="1"/>
</dbReference>
<name>A0A6J4NB61_9ACTN</name>
<evidence type="ECO:0000313" key="2">
    <source>
        <dbReference type="EMBL" id="CAA9382911.1"/>
    </source>
</evidence>
<dbReference type="SMART" id="SM00347">
    <property type="entry name" value="HTH_MARR"/>
    <property type="match status" value="1"/>
</dbReference>
<dbReference type="PROSITE" id="PS50995">
    <property type="entry name" value="HTH_MARR_2"/>
    <property type="match status" value="1"/>
</dbReference>
<dbReference type="PRINTS" id="PR00598">
    <property type="entry name" value="HTHMARR"/>
</dbReference>
<gene>
    <name evidence="2" type="ORF">AVDCRST_MAG03-73</name>
</gene>